<evidence type="ECO:0000313" key="2">
    <source>
        <dbReference type="EMBL" id="TXH87059.1"/>
    </source>
</evidence>
<gene>
    <name evidence="2" type="ORF">E6Q80_06655</name>
</gene>
<dbReference type="RefSeq" id="WP_276657768.1">
    <property type="nucleotide sequence ID" value="NZ_SSFD01000093.1"/>
</dbReference>
<dbReference type="Pfam" id="PF14319">
    <property type="entry name" value="Zn_Tnp_IS91"/>
    <property type="match status" value="1"/>
</dbReference>
<proteinExistence type="predicted"/>
<dbReference type="InterPro" id="IPR026889">
    <property type="entry name" value="Zn_Tnp"/>
</dbReference>
<dbReference type="Proteomes" id="UP000321192">
    <property type="component" value="Unassembled WGS sequence"/>
</dbReference>
<name>A0A5C7STV4_THASP</name>
<comment type="caution">
    <text evidence="2">The sequence shown here is derived from an EMBL/GenBank/DDBJ whole genome shotgun (WGS) entry which is preliminary data.</text>
</comment>
<accession>A0A5C7STV4</accession>
<dbReference type="EMBL" id="SSFD01000093">
    <property type="protein sequence ID" value="TXH87059.1"/>
    <property type="molecule type" value="Genomic_DNA"/>
</dbReference>
<reference evidence="2 3" key="1">
    <citation type="submission" date="2018-09" db="EMBL/GenBank/DDBJ databases">
        <title>Metagenome Assembled Genomes from an Advanced Water Purification Facility.</title>
        <authorList>
            <person name="Stamps B.W."/>
            <person name="Spear J.R."/>
        </authorList>
    </citation>
    <scope>NUCLEOTIDE SEQUENCE [LARGE SCALE GENOMIC DNA]</scope>
    <source>
        <strain evidence="2">Bin_27_1</strain>
    </source>
</reference>
<evidence type="ECO:0000259" key="1">
    <source>
        <dbReference type="Pfam" id="PF14319"/>
    </source>
</evidence>
<organism evidence="2 3">
    <name type="scientific">Thauera aminoaromatica</name>
    <dbReference type="NCBI Taxonomy" id="164330"/>
    <lineage>
        <taxon>Bacteria</taxon>
        <taxon>Pseudomonadati</taxon>
        <taxon>Pseudomonadota</taxon>
        <taxon>Betaproteobacteria</taxon>
        <taxon>Rhodocyclales</taxon>
        <taxon>Zoogloeaceae</taxon>
        <taxon>Thauera</taxon>
    </lineage>
</organism>
<dbReference type="AlphaFoldDB" id="A0A5C7STV4"/>
<feature type="domain" description="Transposase zinc-binding" evidence="1">
    <location>
        <begin position="2"/>
        <end position="44"/>
    </location>
</feature>
<evidence type="ECO:0000313" key="3">
    <source>
        <dbReference type="Proteomes" id="UP000321192"/>
    </source>
</evidence>
<sequence length="105" mass="11653">MLAFNCKRRGFCPSCGAWRMSQTATHLVEHVIPHVPVRQWVLSLPIPLLLAAHRVLRTPVLQVVQRVVRSHLLDAAELKADEGHGGAVTPIQRFGSAARLNNLLH</sequence>
<protein>
    <recommendedName>
        <fullName evidence="1">Transposase zinc-binding domain-containing protein</fullName>
    </recommendedName>
</protein>